<name>A0A8J6U0C7_9HYPH</name>
<comment type="caution">
    <text evidence="1">The sequence shown here is derived from an EMBL/GenBank/DDBJ whole genome shotgun (WGS) entry which is preliminary data.</text>
</comment>
<gene>
    <name evidence="1" type="ORF">ICI42_12425</name>
</gene>
<proteinExistence type="predicted"/>
<evidence type="ECO:0000313" key="1">
    <source>
        <dbReference type="EMBL" id="MBD0415466.1"/>
    </source>
</evidence>
<protein>
    <submittedName>
        <fullName evidence="1">Uncharacterized protein</fullName>
    </submittedName>
</protein>
<dbReference type="RefSeq" id="WP_188164883.1">
    <property type="nucleotide sequence ID" value="NZ_JACVVX010000003.1"/>
</dbReference>
<dbReference type="Proteomes" id="UP000643405">
    <property type="component" value="Unassembled WGS sequence"/>
</dbReference>
<organism evidence="1 2">
    <name type="scientific">Oryzicola mucosus</name>
    <dbReference type="NCBI Taxonomy" id="2767425"/>
    <lineage>
        <taxon>Bacteria</taxon>
        <taxon>Pseudomonadati</taxon>
        <taxon>Pseudomonadota</taxon>
        <taxon>Alphaproteobacteria</taxon>
        <taxon>Hyphomicrobiales</taxon>
        <taxon>Phyllobacteriaceae</taxon>
        <taxon>Oryzicola</taxon>
    </lineage>
</organism>
<dbReference type="EMBL" id="JACVVX010000003">
    <property type="protein sequence ID" value="MBD0415466.1"/>
    <property type="molecule type" value="Genomic_DNA"/>
</dbReference>
<evidence type="ECO:0000313" key="2">
    <source>
        <dbReference type="Proteomes" id="UP000643405"/>
    </source>
</evidence>
<keyword evidence="2" id="KW-1185">Reference proteome</keyword>
<accession>A0A8J6U0C7</accession>
<reference evidence="1" key="1">
    <citation type="submission" date="2020-09" db="EMBL/GenBank/DDBJ databases">
        <title>Genome seq and assembly of Tianweitania sp.</title>
        <authorList>
            <person name="Chhetri G."/>
        </authorList>
    </citation>
    <scope>NUCLEOTIDE SEQUENCE</scope>
    <source>
        <strain evidence="1">Rool2</strain>
    </source>
</reference>
<sequence>MSTDRNNIVARTEGVEDDSQLLEQVEAHMRATLMNEACDMMRRTGLPAMTVLRLAATAMGSIYREMADEHLQGICECGWQPDETSELRELCQALMEKTCQRALPDLAAMHVAGSA</sequence>
<dbReference type="AlphaFoldDB" id="A0A8J6U0C7"/>